<dbReference type="Gene3D" id="2.170.130.10">
    <property type="entry name" value="TonB-dependent receptor, plug domain"/>
    <property type="match status" value="1"/>
</dbReference>
<evidence type="ECO:0000256" key="11">
    <source>
        <dbReference type="RuleBase" id="RU003357"/>
    </source>
</evidence>
<keyword evidence="4 10" id="KW-1134">Transmembrane beta strand</keyword>
<dbReference type="InterPro" id="IPR000531">
    <property type="entry name" value="Beta-barrel_TonB"/>
</dbReference>
<dbReference type="Pfam" id="PF07715">
    <property type="entry name" value="Plug"/>
    <property type="match status" value="1"/>
</dbReference>
<evidence type="ECO:0000256" key="6">
    <source>
        <dbReference type="ARBA" id="ARBA00023077"/>
    </source>
</evidence>
<dbReference type="PANTHER" id="PTHR30069">
    <property type="entry name" value="TONB-DEPENDENT OUTER MEMBRANE RECEPTOR"/>
    <property type="match status" value="1"/>
</dbReference>
<evidence type="ECO:0000313" key="14">
    <source>
        <dbReference type="EMBL" id="GAA0748140.1"/>
    </source>
</evidence>
<evidence type="ECO:0000256" key="1">
    <source>
        <dbReference type="ARBA" id="ARBA00004571"/>
    </source>
</evidence>
<dbReference type="InterPro" id="IPR036942">
    <property type="entry name" value="Beta-barrel_TonB_sf"/>
</dbReference>
<keyword evidence="15" id="KW-1185">Reference proteome</keyword>
<gene>
    <name evidence="14" type="ORF">GCM10009107_17250</name>
</gene>
<evidence type="ECO:0000256" key="7">
    <source>
        <dbReference type="ARBA" id="ARBA00023136"/>
    </source>
</evidence>
<feature type="domain" description="TonB-dependent receptor-like beta-barrel" evidence="12">
    <location>
        <begin position="253"/>
        <end position="846"/>
    </location>
</feature>
<dbReference type="Gene3D" id="2.40.170.20">
    <property type="entry name" value="TonB-dependent receptor, beta-barrel domain"/>
    <property type="match status" value="1"/>
</dbReference>
<comment type="caution">
    <text evidence="14">The sequence shown here is derived from an EMBL/GenBank/DDBJ whole genome shotgun (WGS) entry which is preliminary data.</text>
</comment>
<keyword evidence="5 10" id="KW-0812">Transmembrane</keyword>
<evidence type="ECO:0000256" key="3">
    <source>
        <dbReference type="ARBA" id="ARBA00022448"/>
    </source>
</evidence>
<protein>
    <submittedName>
        <fullName evidence="14">TonB-dependent receptor</fullName>
    </submittedName>
</protein>
<dbReference type="EMBL" id="BAAAEW010000008">
    <property type="protein sequence ID" value="GAA0748140.1"/>
    <property type="molecule type" value="Genomic_DNA"/>
</dbReference>
<reference evidence="14 15" key="1">
    <citation type="journal article" date="2019" name="Int. J. Syst. Evol. Microbiol.">
        <title>The Global Catalogue of Microorganisms (GCM) 10K type strain sequencing project: providing services to taxonomists for standard genome sequencing and annotation.</title>
        <authorList>
            <consortium name="The Broad Institute Genomics Platform"/>
            <consortium name="The Broad Institute Genome Sequencing Center for Infectious Disease"/>
            <person name="Wu L."/>
            <person name="Ma J."/>
        </authorList>
    </citation>
    <scope>NUCLEOTIDE SEQUENCE [LARGE SCALE GENOMIC DNA]</scope>
    <source>
        <strain evidence="14 15">JCM 15503</strain>
    </source>
</reference>
<organism evidence="14 15">
    <name type="scientific">Ideonella azotifigens</name>
    <dbReference type="NCBI Taxonomy" id="513160"/>
    <lineage>
        <taxon>Bacteria</taxon>
        <taxon>Pseudomonadati</taxon>
        <taxon>Pseudomonadota</taxon>
        <taxon>Betaproteobacteria</taxon>
        <taxon>Burkholderiales</taxon>
        <taxon>Sphaerotilaceae</taxon>
        <taxon>Ideonella</taxon>
    </lineage>
</organism>
<keyword evidence="3 10" id="KW-0813">Transport</keyword>
<sequence>MAVGLIAGCSIAVAQQTAAPPDAAASATPAQIVLIRGQRPVDIGPLPGSGVSKDQIPANVQSATRTEIRESRALNIGDYMNREMQGVNINDYAGNPFQMDVNYRGFTASPQIGTPQGLSVFFDGVRVNEPFGDVVNWDLIPLNAIERFDLFPGSNPLFGLNTLGGAIAVHSKSGYSAPGVEASLLGGSWGRRQMQLSGGANDDGLAGFAALNLFHEDGWRDASPSRVAQLFGRGDVSVPSGTLTGTVLASNNTLVGNGLIPSELYRQRPESVYTSPDEARNKLLQLTVSGIYDLSDTTSLTGRVYRRTSSRHGFNGDVYEGFEDMSITYDKVAAPPGSEAIVVGRNGASDPFSAGSGVIVGTPIGLISRTHLDQTTTGAAGQLNWNLKTHAAMVGASVDHNSTRYELTQRLGLIDASHNVYSDPDAIGDQYYAAANDVPGNDFSGHSTTGSLYFSDTWTPAPEFTLTSSARYNFTRVSNQLLVRSSEGDVALHELRVNNKNLDKYVFSTSNTEESFDYRSFNPALGMNWRPAAGLNMFANLSRGARVPSVVELGCAFDDTPVPIDPTHPEGGTIARSLRGPGCNLPTTLSGDPYLPQIRSLSGELGARGQFSQATANLQWNFSLFRTDLHDDIYYVGVADGRSFFDTIGKTRRQGAELGLKGSAGPFELSVDYAHTEATFQSPFYVTSPHNSSADFNQNSQGIASGGIVYLPSPTAGDNSGLGTYRTILVKPGDRMPGIPLHTLNLQSRWRAGEGLKLGLGMQFRSSTYVRGNENNRHQASGSDQETGLFSCQPAQCAATGFQQDLVPVGRPFANSGRLGGYAVFNLDASYQINRRTSVFLQVTNLFDRGYASAGRLGVNPFAPSVNGAIGASGWNYNSSEWQNSTFVGPGAPRGIFVGLNYDFDARP</sequence>
<evidence type="ECO:0000256" key="9">
    <source>
        <dbReference type="ARBA" id="ARBA00023237"/>
    </source>
</evidence>
<evidence type="ECO:0000256" key="5">
    <source>
        <dbReference type="ARBA" id="ARBA00022692"/>
    </source>
</evidence>
<dbReference type="InterPro" id="IPR012910">
    <property type="entry name" value="Plug_dom"/>
</dbReference>
<dbReference type="InterPro" id="IPR037066">
    <property type="entry name" value="Plug_dom_sf"/>
</dbReference>
<evidence type="ECO:0000259" key="12">
    <source>
        <dbReference type="Pfam" id="PF00593"/>
    </source>
</evidence>
<comment type="similarity">
    <text evidence="2 10 11">Belongs to the TonB-dependent receptor family.</text>
</comment>
<evidence type="ECO:0000256" key="4">
    <source>
        <dbReference type="ARBA" id="ARBA00022452"/>
    </source>
</evidence>
<accession>A0ABN1JX33</accession>
<evidence type="ECO:0000256" key="10">
    <source>
        <dbReference type="PROSITE-ProRule" id="PRU01360"/>
    </source>
</evidence>
<evidence type="ECO:0000256" key="2">
    <source>
        <dbReference type="ARBA" id="ARBA00009810"/>
    </source>
</evidence>
<evidence type="ECO:0000313" key="15">
    <source>
        <dbReference type="Proteomes" id="UP001500279"/>
    </source>
</evidence>
<evidence type="ECO:0000259" key="13">
    <source>
        <dbReference type="Pfam" id="PF07715"/>
    </source>
</evidence>
<dbReference type="PANTHER" id="PTHR30069:SF39">
    <property type="entry name" value="BLL6183 PROTEIN"/>
    <property type="match status" value="1"/>
</dbReference>
<feature type="domain" description="TonB-dependent receptor plug" evidence="13">
    <location>
        <begin position="53"/>
        <end position="166"/>
    </location>
</feature>
<keyword evidence="7 10" id="KW-0472">Membrane</keyword>
<dbReference type="SUPFAM" id="SSF56935">
    <property type="entry name" value="Porins"/>
    <property type="match status" value="1"/>
</dbReference>
<dbReference type="Proteomes" id="UP001500279">
    <property type="component" value="Unassembled WGS sequence"/>
</dbReference>
<dbReference type="RefSeq" id="WP_231011282.1">
    <property type="nucleotide sequence ID" value="NZ_BAAAEW010000008.1"/>
</dbReference>
<dbReference type="PROSITE" id="PS52016">
    <property type="entry name" value="TONB_DEPENDENT_REC_3"/>
    <property type="match status" value="1"/>
</dbReference>
<name>A0ABN1JX33_9BURK</name>
<dbReference type="Pfam" id="PF00593">
    <property type="entry name" value="TonB_dep_Rec_b-barrel"/>
    <property type="match status" value="1"/>
</dbReference>
<keyword evidence="8 14" id="KW-0675">Receptor</keyword>
<keyword evidence="6 11" id="KW-0798">TonB box</keyword>
<dbReference type="InterPro" id="IPR039426">
    <property type="entry name" value="TonB-dep_rcpt-like"/>
</dbReference>
<keyword evidence="9 10" id="KW-0998">Cell outer membrane</keyword>
<evidence type="ECO:0000256" key="8">
    <source>
        <dbReference type="ARBA" id="ARBA00023170"/>
    </source>
</evidence>
<proteinExistence type="inferred from homology"/>
<comment type="subcellular location">
    <subcellularLocation>
        <location evidence="1 10">Cell outer membrane</location>
        <topology evidence="1 10">Multi-pass membrane protein</topology>
    </subcellularLocation>
</comment>